<sequence length="66" mass="7395">MMKLCCRHTIRGGSRLKAGLVGWEAAGAKSRQSKHTRKRPPVATKCKSHLRSRETSNPDNTHRSLI</sequence>
<keyword evidence="3" id="KW-1185">Reference proteome</keyword>
<evidence type="ECO:0000313" key="2">
    <source>
        <dbReference type="EnsemblMetazoa" id="ADIR014683-PA"/>
    </source>
</evidence>
<feature type="region of interest" description="Disordered" evidence="1">
    <location>
        <begin position="26"/>
        <end position="66"/>
    </location>
</feature>
<reference evidence="2" key="2">
    <citation type="submission" date="2020-05" db="UniProtKB">
        <authorList>
            <consortium name="EnsemblMetazoa"/>
        </authorList>
    </citation>
    <scope>IDENTIFICATION</scope>
    <source>
        <strain evidence="2">WRAIR2</strain>
    </source>
</reference>
<feature type="compositionally biased region" description="Basic residues" evidence="1">
    <location>
        <begin position="31"/>
        <end position="50"/>
    </location>
</feature>
<organism evidence="2 3">
    <name type="scientific">Anopheles dirus</name>
    <dbReference type="NCBI Taxonomy" id="7168"/>
    <lineage>
        <taxon>Eukaryota</taxon>
        <taxon>Metazoa</taxon>
        <taxon>Ecdysozoa</taxon>
        <taxon>Arthropoda</taxon>
        <taxon>Hexapoda</taxon>
        <taxon>Insecta</taxon>
        <taxon>Pterygota</taxon>
        <taxon>Neoptera</taxon>
        <taxon>Endopterygota</taxon>
        <taxon>Diptera</taxon>
        <taxon>Nematocera</taxon>
        <taxon>Culicoidea</taxon>
        <taxon>Culicidae</taxon>
        <taxon>Anophelinae</taxon>
        <taxon>Anopheles</taxon>
    </lineage>
</organism>
<dbReference type="AlphaFoldDB" id="A0A182NXW3"/>
<reference evidence="3" key="1">
    <citation type="submission" date="2013-03" db="EMBL/GenBank/DDBJ databases">
        <title>The Genome Sequence of Anopheles dirus WRAIR2.</title>
        <authorList>
            <consortium name="The Broad Institute Genomics Platform"/>
            <person name="Neafsey D.E."/>
            <person name="Walton C."/>
            <person name="Walker B."/>
            <person name="Young S.K."/>
            <person name="Zeng Q."/>
            <person name="Gargeya S."/>
            <person name="Fitzgerald M."/>
            <person name="Haas B."/>
            <person name="Abouelleil A."/>
            <person name="Allen A.W."/>
            <person name="Alvarado L."/>
            <person name="Arachchi H.M."/>
            <person name="Berlin A.M."/>
            <person name="Chapman S.B."/>
            <person name="Gainer-Dewar J."/>
            <person name="Goldberg J."/>
            <person name="Griggs A."/>
            <person name="Gujja S."/>
            <person name="Hansen M."/>
            <person name="Howarth C."/>
            <person name="Imamovic A."/>
            <person name="Ireland A."/>
            <person name="Larimer J."/>
            <person name="McCowan C."/>
            <person name="Murphy C."/>
            <person name="Pearson M."/>
            <person name="Poon T.W."/>
            <person name="Priest M."/>
            <person name="Roberts A."/>
            <person name="Saif S."/>
            <person name="Shea T."/>
            <person name="Sisk P."/>
            <person name="Sykes S."/>
            <person name="Wortman J."/>
            <person name="Nusbaum C."/>
            <person name="Birren B."/>
        </authorList>
    </citation>
    <scope>NUCLEOTIDE SEQUENCE [LARGE SCALE GENOMIC DNA]</scope>
    <source>
        <strain evidence="3">WRAIR2</strain>
    </source>
</reference>
<evidence type="ECO:0000256" key="1">
    <source>
        <dbReference type="SAM" id="MobiDB-lite"/>
    </source>
</evidence>
<dbReference type="VEuPathDB" id="VectorBase:ADIR014683"/>
<dbReference type="Proteomes" id="UP000075884">
    <property type="component" value="Unassembled WGS sequence"/>
</dbReference>
<name>A0A182NXW3_9DIPT</name>
<proteinExistence type="predicted"/>
<accession>A0A182NXW3</accession>
<feature type="compositionally biased region" description="Basic and acidic residues" evidence="1">
    <location>
        <begin position="51"/>
        <end position="66"/>
    </location>
</feature>
<dbReference type="EnsemblMetazoa" id="ADIR014683-RA">
    <property type="protein sequence ID" value="ADIR014683-PA"/>
    <property type="gene ID" value="ADIR014683"/>
</dbReference>
<evidence type="ECO:0000313" key="3">
    <source>
        <dbReference type="Proteomes" id="UP000075884"/>
    </source>
</evidence>
<protein>
    <submittedName>
        <fullName evidence="2">Uncharacterized protein</fullName>
    </submittedName>
</protein>